<evidence type="ECO:0000313" key="3">
    <source>
        <dbReference type="Proteomes" id="UP000270296"/>
    </source>
</evidence>
<evidence type="ECO:0000313" key="4">
    <source>
        <dbReference type="WBParaSite" id="SBAD_0000407001-mRNA-1"/>
    </source>
</evidence>
<gene>
    <name evidence="2" type="ORF">SBAD_LOCUS3896</name>
</gene>
<name>A0A183IJV0_9BILA</name>
<sequence length="93" mass="10490">MNVTKCLVIYSAIGVLMTNLINGFKCPDEDVLVDVSKRKKDVVTNIDALTALSNPRYSPSGYSSQSLYSRCRYPTYVAFLPPVKYVFLIKNKF</sequence>
<dbReference type="WBParaSite" id="SBAD_0000407001-mRNA-1">
    <property type="protein sequence ID" value="SBAD_0000407001-mRNA-1"/>
    <property type="gene ID" value="SBAD_0000407001"/>
</dbReference>
<reference evidence="4" key="1">
    <citation type="submission" date="2016-06" db="UniProtKB">
        <authorList>
            <consortium name="WormBaseParasite"/>
        </authorList>
    </citation>
    <scope>IDENTIFICATION</scope>
</reference>
<proteinExistence type="predicted"/>
<dbReference type="AlphaFoldDB" id="A0A183IJV0"/>
<keyword evidence="1" id="KW-0732">Signal</keyword>
<organism evidence="4">
    <name type="scientific">Soboliphyme baturini</name>
    <dbReference type="NCBI Taxonomy" id="241478"/>
    <lineage>
        <taxon>Eukaryota</taxon>
        <taxon>Metazoa</taxon>
        <taxon>Ecdysozoa</taxon>
        <taxon>Nematoda</taxon>
        <taxon>Enoplea</taxon>
        <taxon>Dorylaimia</taxon>
        <taxon>Dioctophymatida</taxon>
        <taxon>Dioctophymatoidea</taxon>
        <taxon>Soboliphymatidae</taxon>
        <taxon>Soboliphyme</taxon>
    </lineage>
</organism>
<evidence type="ECO:0000313" key="2">
    <source>
        <dbReference type="EMBL" id="VDP02717.1"/>
    </source>
</evidence>
<accession>A0A183IJV0</accession>
<dbReference type="Proteomes" id="UP000270296">
    <property type="component" value="Unassembled WGS sequence"/>
</dbReference>
<feature type="signal peptide" evidence="1">
    <location>
        <begin position="1"/>
        <end position="23"/>
    </location>
</feature>
<protein>
    <submittedName>
        <fullName evidence="4">Secreted protein</fullName>
    </submittedName>
</protein>
<reference evidence="2 3" key="2">
    <citation type="submission" date="2018-11" db="EMBL/GenBank/DDBJ databases">
        <authorList>
            <consortium name="Pathogen Informatics"/>
        </authorList>
    </citation>
    <scope>NUCLEOTIDE SEQUENCE [LARGE SCALE GENOMIC DNA]</scope>
</reference>
<evidence type="ECO:0000256" key="1">
    <source>
        <dbReference type="SAM" id="SignalP"/>
    </source>
</evidence>
<dbReference type="EMBL" id="UZAM01008010">
    <property type="protein sequence ID" value="VDP02717.1"/>
    <property type="molecule type" value="Genomic_DNA"/>
</dbReference>
<feature type="chain" id="PRO_5043140035" evidence="1">
    <location>
        <begin position="24"/>
        <end position="93"/>
    </location>
</feature>
<keyword evidence="3" id="KW-1185">Reference proteome</keyword>